<organism evidence="1 2">
    <name type="scientific">Streptomyces tubercidicus</name>
    <dbReference type="NCBI Taxonomy" id="47759"/>
    <lineage>
        <taxon>Bacteria</taxon>
        <taxon>Bacillati</taxon>
        <taxon>Actinomycetota</taxon>
        <taxon>Actinomycetes</taxon>
        <taxon>Kitasatosporales</taxon>
        <taxon>Streptomycetaceae</taxon>
        <taxon>Streptomyces</taxon>
    </lineage>
</organism>
<evidence type="ECO:0000313" key="1">
    <source>
        <dbReference type="EMBL" id="GFE41561.1"/>
    </source>
</evidence>
<dbReference type="AlphaFoldDB" id="A0A640V3M1"/>
<dbReference type="RefSeq" id="WP_159748596.1">
    <property type="nucleotide sequence ID" value="NZ_BLIR01000003.1"/>
</dbReference>
<reference evidence="1 2" key="1">
    <citation type="submission" date="2019-12" db="EMBL/GenBank/DDBJ databases">
        <title>Whole genome shotgun sequence of Streptomyces tubercidicus NBRC 13090.</title>
        <authorList>
            <person name="Ichikawa N."/>
            <person name="Kimura A."/>
            <person name="Kitahashi Y."/>
            <person name="Komaki H."/>
            <person name="Tamura T."/>
        </authorList>
    </citation>
    <scope>NUCLEOTIDE SEQUENCE [LARGE SCALE GENOMIC DNA]</scope>
    <source>
        <strain evidence="1 2">NBRC 13090</strain>
    </source>
</reference>
<sequence length="179" mass="19467">MTAPHTEAHEPLPDVRRLMAFRAHGAVRLLLKCRAAQEDVEGAVSAGQPEVAVLMAYDLVQLSLSVRGLRTHGELNYTGEQPGFDPFAGVPEADVEDGLRLAADGLEAIPQGRGEEWLDRLSAHLGVTEGQLGYAQKLPNVRAGSGLMKGFKLARTWSPHLERLGLPDVMPSNWTRRAD</sequence>
<protein>
    <submittedName>
        <fullName evidence="1">Uncharacterized protein</fullName>
    </submittedName>
</protein>
<name>A0A640V3M1_9ACTN</name>
<dbReference type="EMBL" id="BLIR01000003">
    <property type="protein sequence ID" value="GFE41561.1"/>
    <property type="molecule type" value="Genomic_DNA"/>
</dbReference>
<dbReference type="OrthoDB" id="4222026at2"/>
<keyword evidence="2" id="KW-1185">Reference proteome</keyword>
<proteinExistence type="predicted"/>
<accession>A0A640V3M1</accession>
<comment type="caution">
    <text evidence="1">The sequence shown here is derived from an EMBL/GenBank/DDBJ whole genome shotgun (WGS) entry which is preliminary data.</text>
</comment>
<gene>
    <name evidence="1" type="ORF">Stube_62340</name>
</gene>
<dbReference type="GeneID" id="96287293"/>
<dbReference type="Proteomes" id="UP000431826">
    <property type="component" value="Unassembled WGS sequence"/>
</dbReference>
<evidence type="ECO:0000313" key="2">
    <source>
        <dbReference type="Proteomes" id="UP000431826"/>
    </source>
</evidence>